<dbReference type="Gene3D" id="6.20.370.130">
    <property type="match status" value="1"/>
</dbReference>
<dbReference type="GO" id="GO:0010468">
    <property type="term" value="P:regulation of gene expression"/>
    <property type="evidence" value="ECO:0007669"/>
    <property type="project" value="UniProtKB-ARBA"/>
</dbReference>
<reference evidence="6 7" key="1">
    <citation type="submission" date="2020-06" db="EMBL/GenBank/DDBJ databases">
        <title>Draft genome sequence of Lactic acid bacteria from Okinawan-style tofu.</title>
        <authorList>
            <person name="Takara I."/>
            <person name="Ikematsu S."/>
        </authorList>
    </citation>
    <scope>NUCLEOTIDE SEQUENCE [LARGE SCALE GENOMIC DNA]</scope>
    <source>
        <strain evidence="7">lg38</strain>
    </source>
</reference>
<protein>
    <recommendedName>
        <fullName evidence="2">Major cold shock protein</fullName>
    </recommendedName>
</protein>
<comment type="caution">
    <text evidence="6">The sequence shown here is derived from an EMBL/GenBank/DDBJ whole genome shotgun (WGS) entry which is preliminary data.</text>
</comment>
<dbReference type="InterPro" id="IPR019844">
    <property type="entry name" value="CSD_CS"/>
</dbReference>
<dbReference type="InterPro" id="IPR011129">
    <property type="entry name" value="CSD"/>
</dbReference>
<evidence type="ECO:0000256" key="3">
    <source>
        <dbReference type="ARBA" id="ARBA00022490"/>
    </source>
</evidence>
<dbReference type="InterPro" id="IPR012340">
    <property type="entry name" value="NA-bd_OB-fold"/>
</dbReference>
<name>A0A6L2ZY29_9LACT</name>
<comment type="subcellular location">
    <subcellularLocation>
        <location evidence="1 4">Cytoplasm</location>
    </subcellularLocation>
</comment>
<dbReference type="Pfam" id="PF00313">
    <property type="entry name" value="CSD"/>
    <property type="match status" value="1"/>
</dbReference>
<dbReference type="PANTHER" id="PTHR11544">
    <property type="entry name" value="COLD SHOCK DOMAIN CONTAINING PROTEINS"/>
    <property type="match status" value="1"/>
</dbReference>
<evidence type="ECO:0000313" key="6">
    <source>
        <dbReference type="EMBL" id="GFO52585.1"/>
    </source>
</evidence>
<accession>A0A6L2ZY29</accession>
<gene>
    <name evidence="6" type="primary">cspA3</name>
    <name evidence="6" type="ORF">ikelab_18600</name>
</gene>
<proteinExistence type="predicted"/>
<dbReference type="PROSITE" id="PS00352">
    <property type="entry name" value="CSD_1"/>
    <property type="match status" value="1"/>
</dbReference>
<dbReference type="PROSITE" id="PS51857">
    <property type="entry name" value="CSD_2"/>
    <property type="match status" value="1"/>
</dbReference>
<dbReference type="Proteomes" id="UP000504756">
    <property type="component" value="Unassembled WGS sequence"/>
</dbReference>
<dbReference type="SMART" id="SM00357">
    <property type="entry name" value="CSP"/>
    <property type="match status" value="1"/>
</dbReference>
<dbReference type="EMBL" id="BLXU01000012">
    <property type="protein sequence ID" value="GFO52585.1"/>
    <property type="molecule type" value="Genomic_DNA"/>
</dbReference>
<evidence type="ECO:0000256" key="2">
    <source>
        <dbReference type="ARBA" id="ARBA00020202"/>
    </source>
</evidence>
<dbReference type="PIRSF" id="PIRSF002599">
    <property type="entry name" value="Cold_shock_A"/>
    <property type="match status" value="1"/>
</dbReference>
<dbReference type="CDD" id="cd04458">
    <property type="entry name" value="CSP_CDS"/>
    <property type="match status" value="1"/>
</dbReference>
<organism evidence="6 7">
    <name type="scientific">Lactococcus garvieae</name>
    <dbReference type="NCBI Taxonomy" id="1363"/>
    <lineage>
        <taxon>Bacteria</taxon>
        <taxon>Bacillati</taxon>
        <taxon>Bacillota</taxon>
        <taxon>Bacilli</taxon>
        <taxon>Lactobacillales</taxon>
        <taxon>Streptococcaceae</taxon>
        <taxon>Lactococcus</taxon>
    </lineage>
</organism>
<sequence>MIYKYDERKIYTMTKGTVKWFNDSKGFGFITAEDGTDVFAHFTQIQSDGFRKLEEGEKVTFDIEQGQRGPQASNITKA</sequence>
<dbReference type="GO" id="GO:0051252">
    <property type="term" value="P:regulation of RNA metabolic process"/>
    <property type="evidence" value="ECO:0007669"/>
    <property type="project" value="UniProtKB-ARBA"/>
</dbReference>
<evidence type="ECO:0000256" key="1">
    <source>
        <dbReference type="ARBA" id="ARBA00004496"/>
    </source>
</evidence>
<dbReference type="InterPro" id="IPR002059">
    <property type="entry name" value="CSP_DNA-bd"/>
</dbReference>
<dbReference type="PRINTS" id="PR00050">
    <property type="entry name" value="COLDSHOCK"/>
</dbReference>
<dbReference type="Gene3D" id="2.40.50.140">
    <property type="entry name" value="Nucleic acid-binding proteins"/>
    <property type="match status" value="1"/>
</dbReference>
<dbReference type="InterPro" id="IPR012156">
    <property type="entry name" value="Cold_shock_CspA"/>
</dbReference>
<evidence type="ECO:0000259" key="5">
    <source>
        <dbReference type="PROSITE" id="PS51857"/>
    </source>
</evidence>
<dbReference type="InterPro" id="IPR050181">
    <property type="entry name" value="Cold_shock_domain"/>
</dbReference>
<dbReference type="AlphaFoldDB" id="A0A6L2ZY29"/>
<feature type="domain" description="CSD" evidence="5">
    <location>
        <begin position="13"/>
        <end position="77"/>
    </location>
</feature>
<evidence type="ECO:0000313" key="7">
    <source>
        <dbReference type="Proteomes" id="UP000504756"/>
    </source>
</evidence>
<dbReference type="SUPFAM" id="SSF50249">
    <property type="entry name" value="Nucleic acid-binding proteins"/>
    <property type="match status" value="1"/>
</dbReference>
<dbReference type="FunFam" id="2.40.50.140:FF:000006">
    <property type="entry name" value="Cold shock protein CspC"/>
    <property type="match status" value="1"/>
</dbReference>
<dbReference type="GO" id="GO:0005737">
    <property type="term" value="C:cytoplasm"/>
    <property type="evidence" value="ECO:0007669"/>
    <property type="project" value="UniProtKB-SubCell"/>
</dbReference>
<keyword evidence="3" id="KW-0963">Cytoplasm</keyword>
<dbReference type="GO" id="GO:0003676">
    <property type="term" value="F:nucleic acid binding"/>
    <property type="evidence" value="ECO:0007669"/>
    <property type="project" value="InterPro"/>
</dbReference>
<evidence type="ECO:0000256" key="4">
    <source>
        <dbReference type="RuleBase" id="RU000408"/>
    </source>
</evidence>